<keyword evidence="12" id="KW-1185">Reference proteome</keyword>
<reference evidence="11" key="1">
    <citation type="submission" date="2021-10" db="EMBL/GenBank/DDBJ databases">
        <title>De novo Genome Assembly of Clathrus columnatus (Basidiomycota, Fungi) Using Illumina and Nanopore Sequence Data.</title>
        <authorList>
            <person name="Ogiso-Tanaka E."/>
            <person name="Itagaki H."/>
            <person name="Hosoya T."/>
            <person name="Hosaka K."/>
        </authorList>
    </citation>
    <scope>NUCLEOTIDE SEQUENCE</scope>
    <source>
        <strain evidence="11">MO-923</strain>
    </source>
</reference>
<feature type="binding site" description="axial binding residue" evidence="9">
    <location>
        <position position="465"/>
    </location>
    <ligand>
        <name>heme</name>
        <dbReference type="ChEBI" id="CHEBI:30413"/>
    </ligand>
    <ligandPart>
        <name>Fe</name>
        <dbReference type="ChEBI" id="CHEBI:18248"/>
    </ligandPart>
</feature>
<dbReference type="GO" id="GO:0005506">
    <property type="term" value="F:iron ion binding"/>
    <property type="evidence" value="ECO:0007669"/>
    <property type="project" value="InterPro"/>
</dbReference>
<dbReference type="EMBL" id="BPWL01000002">
    <property type="protein sequence ID" value="GJJ06950.1"/>
    <property type="molecule type" value="Genomic_DNA"/>
</dbReference>
<evidence type="ECO:0000313" key="12">
    <source>
        <dbReference type="Proteomes" id="UP001050691"/>
    </source>
</evidence>
<name>A0AAV5A1R6_9AGAM</name>
<evidence type="ECO:0000256" key="9">
    <source>
        <dbReference type="PIRSR" id="PIRSR602401-1"/>
    </source>
</evidence>
<dbReference type="InterPro" id="IPR017972">
    <property type="entry name" value="Cyt_P450_CS"/>
</dbReference>
<evidence type="ECO:0000313" key="11">
    <source>
        <dbReference type="EMBL" id="GJJ06950.1"/>
    </source>
</evidence>
<organism evidence="11 12">
    <name type="scientific">Clathrus columnatus</name>
    <dbReference type="NCBI Taxonomy" id="1419009"/>
    <lineage>
        <taxon>Eukaryota</taxon>
        <taxon>Fungi</taxon>
        <taxon>Dikarya</taxon>
        <taxon>Basidiomycota</taxon>
        <taxon>Agaricomycotina</taxon>
        <taxon>Agaricomycetes</taxon>
        <taxon>Phallomycetidae</taxon>
        <taxon>Phallales</taxon>
        <taxon>Clathraceae</taxon>
        <taxon>Clathrus</taxon>
    </lineage>
</organism>
<dbReference type="InterPro" id="IPR036396">
    <property type="entry name" value="Cyt_P450_sf"/>
</dbReference>
<dbReference type="Pfam" id="PF00067">
    <property type="entry name" value="p450"/>
    <property type="match status" value="2"/>
</dbReference>
<evidence type="ECO:0000256" key="2">
    <source>
        <dbReference type="ARBA" id="ARBA00005179"/>
    </source>
</evidence>
<dbReference type="PROSITE" id="PS00086">
    <property type="entry name" value="CYTOCHROME_P450"/>
    <property type="match status" value="1"/>
</dbReference>
<evidence type="ECO:0000256" key="8">
    <source>
        <dbReference type="ARBA" id="ARBA00023033"/>
    </source>
</evidence>
<dbReference type="GO" id="GO:0004497">
    <property type="term" value="F:monooxygenase activity"/>
    <property type="evidence" value="ECO:0007669"/>
    <property type="project" value="UniProtKB-KW"/>
</dbReference>
<evidence type="ECO:0000256" key="4">
    <source>
        <dbReference type="ARBA" id="ARBA00022617"/>
    </source>
</evidence>
<evidence type="ECO:0000256" key="6">
    <source>
        <dbReference type="ARBA" id="ARBA00023002"/>
    </source>
</evidence>
<dbReference type="InterPro" id="IPR002401">
    <property type="entry name" value="Cyt_P450_E_grp-I"/>
</dbReference>
<keyword evidence="7 9" id="KW-0408">Iron</keyword>
<comment type="cofactor">
    <cofactor evidence="1 9">
        <name>heme</name>
        <dbReference type="ChEBI" id="CHEBI:30413"/>
    </cofactor>
</comment>
<evidence type="ECO:0008006" key="13">
    <source>
        <dbReference type="Google" id="ProtNLM"/>
    </source>
</evidence>
<comment type="pathway">
    <text evidence="2">Secondary metabolite biosynthesis.</text>
</comment>
<evidence type="ECO:0000256" key="7">
    <source>
        <dbReference type="ARBA" id="ARBA00023004"/>
    </source>
</evidence>
<dbReference type="SUPFAM" id="SSF48264">
    <property type="entry name" value="Cytochrome P450"/>
    <property type="match status" value="1"/>
</dbReference>
<keyword evidence="4 9" id="KW-0349">Heme</keyword>
<dbReference type="InterPro" id="IPR001128">
    <property type="entry name" value="Cyt_P450"/>
</dbReference>
<evidence type="ECO:0000256" key="1">
    <source>
        <dbReference type="ARBA" id="ARBA00001971"/>
    </source>
</evidence>
<dbReference type="Proteomes" id="UP001050691">
    <property type="component" value="Unassembled WGS sequence"/>
</dbReference>
<evidence type="ECO:0000256" key="5">
    <source>
        <dbReference type="ARBA" id="ARBA00022723"/>
    </source>
</evidence>
<sequence length="542" mass="61487">MDALLTRNLPSLFIIGSVLSLLVNVGYRYWKVLKSVSPDIIQVVVKSSVFLYYARHDHYFSPLQSPYNNRLSSLGEQLLPSIPYINAARNDAIKNGHSAFAYYGYDVISWVSPLPAVEARFLVADPLAIKTLASSRSRFPKNTIEYDSMRRFGSNILVIEGDAWKRQRKVVAPSFSEKNNRLVWDETIRLTLEVVERWGSTNSTVHINDCLADLTLPLALFVIGSAGFGRRMTWSDETGNVPRGHTITFTEALHITSLNMIALCAFPKWVINMSKSLREAEKASEELGAYFREMIEERKSVYDIQEQEHHDLFSALIAMNMGTSKDGLDSQLTDEEVMGNIFIFILAGHETSAHTLCFVLGLLAIEQEEQEKMHQHIISIIPDQKLPVIELAKITVEDSMLPTLRPNGSIEQVFVPANTEIRLDTVGTHYNPRYWPDPMAFKPSRFMEDYNRDAFVPFSVGSRACIGRGFSETEMVAVLTLLIKLYRVELKDEKKYQGLTKLEQRELLLPTLQKVTTTLYRLENVLLAPVQAMGVARKEKKE</sequence>
<keyword evidence="6 10" id="KW-0560">Oxidoreductase</keyword>
<evidence type="ECO:0000256" key="10">
    <source>
        <dbReference type="RuleBase" id="RU000461"/>
    </source>
</evidence>
<dbReference type="Gene3D" id="1.10.630.10">
    <property type="entry name" value="Cytochrome P450"/>
    <property type="match status" value="1"/>
</dbReference>
<keyword evidence="8 10" id="KW-0503">Monooxygenase</keyword>
<dbReference type="GO" id="GO:0020037">
    <property type="term" value="F:heme binding"/>
    <property type="evidence" value="ECO:0007669"/>
    <property type="project" value="InterPro"/>
</dbReference>
<comment type="caution">
    <text evidence="11">The sequence shown here is derived from an EMBL/GenBank/DDBJ whole genome shotgun (WGS) entry which is preliminary data.</text>
</comment>
<dbReference type="InterPro" id="IPR050121">
    <property type="entry name" value="Cytochrome_P450_monoxygenase"/>
</dbReference>
<proteinExistence type="inferred from homology"/>
<dbReference type="GO" id="GO:0016705">
    <property type="term" value="F:oxidoreductase activity, acting on paired donors, with incorporation or reduction of molecular oxygen"/>
    <property type="evidence" value="ECO:0007669"/>
    <property type="project" value="InterPro"/>
</dbReference>
<gene>
    <name evidence="11" type="ORF">Clacol_001146</name>
</gene>
<comment type="similarity">
    <text evidence="3 10">Belongs to the cytochrome P450 family.</text>
</comment>
<evidence type="ECO:0000256" key="3">
    <source>
        <dbReference type="ARBA" id="ARBA00010617"/>
    </source>
</evidence>
<dbReference type="PANTHER" id="PTHR24305">
    <property type="entry name" value="CYTOCHROME P450"/>
    <property type="match status" value="1"/>
</dbReference>
<dbReference type="AlphaFoldDB" id="A0AAV5A1R6"/>
<protein>
    <recommendedName>
        <fullName evidence="13">Cytochrome P450</fullName>
    </recommendedName>
</protein>
<dbReference type="PRINTS" id="PR00463">
    <property type="entry name" value="EP450I"/>
</dbReference>
<dbReference type="PANTHER" id="PTHR24305:SF166">
    <property type="entry name" value="CYTOCHROME P450 12A4, MITOCHONDRIAL-RELATED"/>
    <property type="match status" value="1"/>
</dbReference>
<keyword evidence="5 9" id="KW-0479">Metal-binding</keyword>
<dbReference type="PRINTS" id="PR00385">
    <property type="entry name" value="P450"/>
</dbReference>
<accession>A0AAV5A1R6</accession>